<name>C7N928_LEPBD</name>
<proteinExistence type="predicted"/>
<dbReference type="HOGENOM" id="CLU_1842643_0_0_0"/>
<keyword evidence="1" id="KW-1133">Transmembrane helix</keyword>
<sequence>MNGVSKNKKMQMEILDVPKITNSARSHQDAKRKEIVAPKEVRRQLSRTAGLNKKAIKIVMFYVTIVTAVALLRAFVLYDVSDLGKTKTIREKELIQLKKEVARIDNEFISNNDLKTKEEEARATGFTVPNDPTYINLNK</sequence>
<feature type="transmembrane region" description="Helical" evidence="1">
    <location>
        <begin position="59"/>
        <end position="78"/>
    </location>
</feature>
<dbReference type="KEGG" id="lba:Lebu_0751"/>
<evidence type="ECO:0000256" key="1">
    <source>
        <dbReference type="SAM" id="Phobius"/>
    </source>
</evidence>
<evidence type="ECO:0000313" key="3">
    <source>
        <dbReference type="Proteomes" id="UP000001910"/>
    </source>
</evidence>
<dbReference type="Proteomes" id="UP000001910">
    <property type="component" value="Chromosome"/>
</dbReference>
<keyword evidence="3" id="KW-1185">Reference proteome</keyword>
<accession>C7N928</accession>
<dbReference type="EMBL" id="CP001685">
    <property type="protein sequence ID" value="ACV38659.1"/>
    <property type="molecule type" value="Genomic_DNA"/>
</dbReference>
<keyword evidence="1" id="KW-0812">Transmembrane</keyword>
<dbReference type="RefSeq" id="WP_015769007.1">
    <property type="nucleotide sequence ID" value="NC_013192.1"/>
</dbReference>
<gene>
    <name evidence="2" type="ordered locus">Lebu_0751</name>
</gene>
<dbReference type="OrthoDB" id="80761at2"/>
<dbReference type="AlphaFoldDB" id="C7N928"/>
<reference evidence="2 3" key="1">
    <citation type="journal article" date="2009" name="Stand. Genomic Sci.">
        <title>Complete genome sequence of Leptotrichia buccalis type strain (C-1013-b).</title>
        <authorList>
            <person name="Ivanova N."/>
            <person name="Gronow S."/>
            <person name="Lapidus A."/>
            <person name="Copeland A."/>
            <person name="Glavina Del Rio T."/>
            <person name="Nolan M."/>
            <person name="Lucas S."/>
            <person name="Chen F."/>
            <person name="Tice H."/>
            <person name="Cheng J.F."/>
            <person name="Saunders E."/>
            <person name="Bruce D."/>
            <person name="Goodwin L."/>
            <person name="Brettin T."/>
            <person name="Detter J.C."/>
            <person name="Han C."/>
            <person name="Pitluck S."/>
            <person name="Mikhailova N."/>
            <person name="Pati A."/>
            <person name="Mavrommatis K."/>
            <person name="Chen A."/>
            <person name="Palaniappan K."/>
            <person name="Land M."/>
            <person name="Hauser L."/>
            <person name="Chang Y.J."/>
            <person name="Jeffries C.D."/>
            <person name="Chain P."/>
            <person name="Rohde C."/>
            <person name="Goker M."/>
            <person name="Bristow J."/>
            <person name="Eisen J.A."/>
            <person name="Markowitz V."/>
            <person name="Hugenholtz P."/>
            <person name="Kyrpides N.C."/>
            <person name="Klenk H.P."/>
        </authorList>
    </citation>
    <scope>NUCLEOTIDE SEQUENCE [LARGE SCALE GENOMIC DNA]</scope>
    <source>
        <strain evidence="3">ATCC 14201 / DSM 1135 / JCM 12969 / NCTC 10249 / C-1013-b</strain>
    </source>
</reference>
<organism evidence="2 3">
    <name type="scientific">Leptotrichia buccalis (strain ATCC 14201 / DSM 1135 / JCM 12969 / NCTC 10249 / C-1013-b)</name>
    <dbReference type="NCBI Taxonomy" id="523794"/>
    <lineage>
        <taxon>Bacteria</taxon>
        <taxon>Fusobacteriati</taxon>
        <taxon>Fusobacteriota</taxon>
        <taxon>Fusobacteriia</taxon>
        <taxon>Fusobacteriales</taxon>
        <taxon>Leptotrichiaceae</taxon>
        <taxon>Leptotrichia</taxon>
    </lineage>
</organism>
<keyword evidence="1" id="KW-0472">Membrane</keyword>
<evidence type="ECO:0008006" key="4">
    <source>
        <dbReference type="Google" id="ProtNLM"/>
    </source>
</evidence>
<protein>
    <recommendedName>
        <fullName evidence="4">Septum formation initiator</fullName>
    </recommendedName>
</protein>
<evidence type="ECO:0000313" key="2">
    <source>
        <dbReference type="EMBL" id="ACV38659.1"/>
    </source>
</evidence>